<organism evidence="2 3">
    <name type="scientific">Pyronema omphalodes (strain CBS 100304)</name>
    <name type="common">Pyronema confluens</name>
    <dbReference type="NCBI Taxonomy" id="1076935"/>
    <lineage>
        <taxon>Eukaryota</taxon>
        <taxon>Fungi</taxon>
        <taxon>Dikarya</taxon>
        <taxon>Ascomycota</taxon>
        <taxon>Pezizomycotina</taxon>
        <taxon>Pezizomycetes</taxon>
        <taxon>Pezizales</taxon>
        <taxon>Pyronemataceae</taxon>
        <taxon>Pyronema</taxon>
    </lineage>
</organism>
<feature type="chain" id="PRO_5004651641" evidence="1">
    <location>
        <begin position="20"/>
        <end position="122"/>
    </location>
</feature>
<keyword evidence="3" id="KW-1185">Reference proteome</keyword>
<reference evidence="2 3" key="1">
    <citation type="journal article" date="2013" name="PLoS Genet.">
        <title>The genome and development-dependent transcriptomes of Pyronema confluens: a window into fungal evolution.</title>
        <authorList>
            <person name="Traeger S."/>
            <person name="Altegoer F."/>
            <person name="Freitag M."/>
            <person name="Gabaldon T."/>
            <person name="Kempken F."/>
            <person name="Kumar A."/>
            <person name="Marcet-Houben M."/>
            <person name="Poggeler S."/>
            <person name="Stajich J.E."/>
            <person name="Nowrousian M."/>
        </authorList>
    </citation>
    <scope>NUCLEOTIDE SEQUENCE [LARGE SCALE GENOMIC DNA]</scope>
    <source>
        <strain evidence="3">CBS 100304</strain>
        <tissue evidence="2">Vegetative mycelium</tissue>
    </source>
</reference>
<dbReference type="AlphaFoldDB" id="U4KUN0"/>
<dbReference type="EMBL" id="HF935217">
    <property type="protein sequence ID" value="CCX04787.1"/>
    <property type="molecule type" value="Genomic_DNA"/>
</dbReference>
<evidence type="ECO:0000256" key="1">
    <source>
        <dbReference type="SAM" id="SignalP"/>
    </source>
</evidence>
<proteinExistence type="predicted"/>
<protein>
    <submittedName>
        <fullName evidence="2">Uncharacterized protein</fullName>
    </submittedName>
</protein>
<feature type="signal peptide" evidence="1">
    <location>
        <begin position="1"/>
        <end position="19"/>
    </location>
</feature>
<evidence type="ECO:0000313" key="3">
    <source>
        <dbReference type="Proteomes" id="UP000018144"/>
    </source>
</evidence>
<dbReference type="Proteomes" id="UP000018144">
    <property type="component" value="Unassembled WGS sequence"/>
</dbReference>
<gene>
    <name evidence="2" type="ORF">PCON_03678</name>
</gene>
<sequence length="122" mass="13556">MNTLSLLLLLSTTTTGVLAGSFYEMAMINVTLYPQRDFKPHYIYTNLFPTIIDSGCKPISNDRRTVSYTVNGGCCEFYSGSRCATFLFAATDRKHEELGPRHRNLIGSLRCGRGGCEKLTTS</sequence>
<evidence type="ECO:0000313" key="2">
    <source>
        <dbReference type="EMBL" id="CCX04787.1"/>
    </source>
</evidence>
<name>U4KUN0_PYROM</name>
<accession>U4KUN0</accession>
<keyword evidence="1" id="KW-0732">Signal</keyword>